<organism evidence="3">
    <name type="scientific">Brassica cretica</name>
    <name type="common">Mustard</name>
    <dbReference type="NCBI Taxonomy" id="69181"/>
    <lineage>
        <taxon>Eukaryota</taxon>
        <taxon>Viridiplantae</taxon>
        <taxon>Streptophyta</taxon>
        <taxon>Embryophyta</taxon>
        <taxon>Tracheophyta</taxon>
        <taxon>Spermatophyta</taxon>
        <taxon>Magnoliopsida</taxon>
        <taxon>eudicotyledons</taxon>
        <taxon>Gunneridae</taxon>
        <taxon>Pentapetalae</taxon>
        <taxon>rosids</taxon>
        <taxon>malvids</taxon>
        <taxon>Brassicales</taxon>
        <taxon>Brassicaceae</taxon>
        <taxon>Brassiceae</taxon>
        <taxon>Brassica</taxon>
    </lineage>
</organism>
<evidence type="ECO:0000256" key="2">
    <source>
        <dbReference type="ARBA" id="ARBA00022737"/>
    </source>
</evidence>
<keyword evidence="1" id="KW-0880">Kelch repeat</keyword>
<name>A0A8S9I486_BRACR</name>
<sequence>MVTAHVEVGKKLFCIEWKNQRKMSVFNAEDDTWEVVALPLSGSSRAGFQFGKLSGKLLLFSSQEETGHSTLLYDPEAAPGRQWKTSEIKLSGSCVCSVTIIA</sequence>
<evidence type="ECO:0000313" key="3">
    <source>
        <dbReference type="EMBL" id="KAF2564478.1"/>
    </source>
</evidence>
<evidence type="ECO:0000256" key="1">
    <source>
        <dbReference type="ARBA" id="ARBA00022441"/>
    </source>
</evidence>
<accession>A0A8S9I486</accession>
<gene>
    <name evidence="3" type="ORF">F2Q70_00015518</name>
</gene>
<dbReference type="PANTHER" id="PTHR46344">
    <property type="entry name" value="OS02G0202900 PROTEIN"/>
    <property type="match status" value="1"/>
</dbReference>
<dbReference type="PANTHER" id="PTHR46344:SF1">
    <property type="entry name" value="OS02G0504900 PROTEIN"/>
    <property type="match status" value="1"/>
</dbReference>
<comment type="caution">
    <text evidence="3">The sequence shown here is derived from an EMBL/GenBank/DDBJ whole genome shotgun (WGS) entry which is preliminary data.</text>
</comment>
<reference evidence="3" key="1">
    <citation type="submission" date="2019-12" db="EMBL/GenBank/DDBJ databases">
        <title>Genome sequencing and annotation of Brassica cretica.</title>
        <authorList>
            <person name="Studholme D.J."/>
            <person name="Sarris P.F."/>
        </authorList>
    </citation>
    <scope>NUCLEOTIDE SEQUENCE</scope>
    <source>
        <strain evidence="3">PFS-102/07</strain>
        <tissue evidence="3">Leaf</tissue>
    </source>
</reference>
<dbReference type="AlphaFoldDB" id="A0A8S9I486"/>
<proteinExistence type="predicted"/>
<protein>
    <submittedName>
        <fullName evidence="3">Uncharacterized protein</fullName>
    </submittedName>
</protein>
<dbReference type="EMBL" id="QGKY02001250">
    <property type="protein sequence ID" value="KAF2564478.1"/>
    <property type="molecule type" value="Genomic_DNA"/>
</dbReference>
<keyword evidence="2" id="KW-0677">Repeat</keyword>